<dbReference type="Proteomes" id="UP001221142">
    <property type="component" value="Unassembled WGS sequence"/>
</dbReference>
<organism evidence="2 3">
    <name type="scientific">Roridomyces roridus</name>
    <dbReference type="NCBI Taxonomy" id="1738132"/>
    <lineage>
        <taxon>Eukaryota</taxon>
        <taxon>Fungi</taxon>
        <taxon>Dikarya</taxon>
        <taxon>Basidiomycota</taxon>
        <taxon>Agaricomycotina</taxon>
        <taxon>Agaricomycetes</taxon>
        <taxon>Agaricomycetidae</taxon>
        <taxon>Agaricales</taxon>
        <taxon>Marasmiineae</taxon>
        <taxon>Mycenaceae</taxon>
        <taxon>Roridomyces</taxon>
    </lineage>
</organism>
<evidence type="ECO:0000256" key="1">
    <source>
        <dbReference type="SAM" id="MobiDB-lite"/>
    </source>
</evidence>
<feature type="non-terminal residue" evidence="2">
    <location>
        <position position="1"/>
    </location>
</feature>
<dbReference type="AlphaFoldDB" id="A0AAD7AX22"/>
<feature type="region of interest" description="Disordered" evidence="1">
    <location>
        <begin position="41"/>
        <end position="70"/>
    </location>
</feature>
<proteinExistence type="predicted"/>
<protein>
    <submittedName>
        <fullName evidence="2">Uncharacterized protein</fullName>
    </submittedName>
</protein>
<keyword evidence="3" id="KW-1185">Reference proteome</keyword>
<gene>
    <name evidence="2" type="ORF">FB45DRAFT_773988</name>
</gene>
<feature type="compositionally biased region" description="Basic and acidic residues" evidence="1">
    <location>
        <begin position="59"/>
        <end position="68"/>
    </location>
</feature>
<evidence type="ECO:0000313" key="3">
    <source>
        <dbReference type="Proteomes" id="UP001221142"/>
    </source>
</evidence>
<evidence type="ECO:0000313" key="2">
    <source>
        <dbReference type="EMBL" id="KAJ7602668.1"/>
    </source>
</evidence>
<accession>A0AAD7AX22</accession>
<name>A0AAD7AX22_9AGAR</name>
<comment type="caution">
    <text evidence="2">The sequence shown here is derived from an EMBL/GenBank/DDBJ whole genome shotgun (WGS) entry which is preliminary data.</text>
</comment>
<dbReference type="EMBL" id="JARKIF010000209">
    <property type="protein sequence ID" value="KAJ7602668.1"/>
    <property type="molecule type" value="Genomic_DNA"/>
</dbReference>
<sequence length="124" mass="14496">LVADVSTHRRHYAKFHKPAYHDWCKKNNFESKLEEDVKQRKERERAAELKQQILQQKTLDPHLREKPARPAPYTDELFLDAAIEWLISTDQPIDALVHPKFRAMIDIAARATEGVTLPTRAQTR</sequence>
<reference evidence="2" key="1">
    <citation type="submission" date="2023-03" db="EMBL/GenBank/DDBJ databases">
        <title>Massive genome expansion in bonnet fungi (Mycena s.s.) driven by repeated elements and novel gene families across ecological guilds.</title>
        <authorList>
            <consortium name="Lawrence Berkeley National Laboratory"/>
            <person name="Harder C.B."/>
            <person name="Miyauchi S."/>
            <person name="Viragh M."/>
            <person name="Kuo A."/>
            <person name="Thoen E."/>
            <person name="Andreopoulos B."/>
            <person name="Lu D."/>
            <person name="Skrede I."/>
            <person name="Drula E."/>
            <person name="Henrissat B."/>
            <person name="Morin E."/>
            <person name="Kohler A."/>
            <person name="Barry K."/>
            <person name="LaButti K."/>
            <person name="Morin E."/>
            <person name="Salamov A."/>
            <person name="Lipzen A."/>
            <person name="Mereny Z."/>
            <person name="Hegedus B."/>
            <person name="Baldrian P."/>
            <person name="Stursova M."/>
            <person name="Weitz H."/>
            <person name="Taylor A."/>
            <person name="Grigoriev I.V."/>
            <person name="Nagy L.G."/>
            <person name="Martin F."/>
            <person name="Kauserud H."/>
        </authorList>
    </citation>
    <scope>NUCLEOTIDE SEQUENCE</scope>
    <source>
        <strain evidence="2">9284</strain>
    </source>
</reference>